<keyword evidence="5 8" id="KW-0378">Hydrolase</keyword>
<feature type="signal peptide" evidence="9">
    <location>
        <begin position="1"/>
        <end position="20"/>
    </location>
</feature>
<accession>A0AAV6LDU4</accession>
<evidence type="ECO:0000256" key="8">
    <source>
        <dbReference type="RuleBase" id="RU361169"/>
    </source>
</evidence>
<evidence type="ECO:0000313" key="11">
    <source>
        <dbReference type="Proteomes" id="UP000823749"/>
    </source>
</evidence>
<protein>
    <recommendedName>
        <fullName evidence="12">Polygalacturonase</fullName>
    </recommendedName>
</protein>
<evidence type="ECO:0008006" key="12">
    <source>
        <dbReference type="Google" id="ProtNLM"/>
    </source>
</evidence>
<keyword evidence="7" id="KW-0961">Cell wall biogenesis/degradation</keyword>
<organism evidence="10 11">
    <name type="scientific">Rhododendron griersonianum</name>
    <dbReference type="NCBI Taxonomy" id="479676"/>
    <lineage>
        <taxon>Eukaryota</taxon>
        <taxon>Viridiplantae</taxon>
        <taxon>Streptophyta</taxon>
        <taxon>Embryophyta</taxon>
        <taxon>Tracheophyta</taxon>
        <taxon>Spermatophyta</taxon>
        <taxon>Magnoliopsida</taxon>
        <taxon>eudicotyledons</taxon>
        <taxon>Gunneridae</taxon>
        <taxon>Pentapetalae</taxon>
        <taxon>asterids</taxon>
        <taxon>Ericales</taxon>
        <taxon>Ericaceae</taxon>
        <taxon>Ericoideae</taxon>
        <taxon>Rhodoreae</taxon>
        <taxon>Rhododendron</taxon>
    </lineage>
</organism>
<dbReference type="PANTHER" id="PTHR31375">
    <property type="match status" value="1"/>
</dbReference>
<dbReference type="InterPro" id="IPR000743">
    <property type="entry name" value="Glyco_hydro_28"/>
</dbReference>
<comment type="similarity">
    <text evidence="2 8">Belongs to the glycosyl hydrolase 28 family.</text>
</comment>
<evidence type="ECO:0000256" key="5">
    <source>
        <dbReference type="ARBA" id="ARBA00022801"/>
    </source>
</evidence>
<reference evidence="10" key="1">
    <citation type="submission" date="2020-08" db="EMBL/GenBank/DDBJ databases">
        <title>Plant Genome Project.</title>
        <authorList>
            <person name="Zhang R.-G."/>
        </authorList>
    </citation>
    <scope>NUCLEOTIDE SEQUENCE</scope>
    <source>
        <strain evidence="10">WSP0</strain>
        <tissue evidence="10">Leaf</tissue>
    </source>
</reference>
<dbReference type="GO" id="GO:0005975">
    <property type="term" value="P:carbohydrate metabolic process"/>
    <property type="evidence" value="ECO:0007669"/>
    <property type="project" value="InterPro"/>
</dbReference>
<proteinExistence type="inferred from homology"/>
<dbReference type="AlphaFoldDB" id="A0AAV6LDU4"/>
<dbReference type="SUPFAM" id="SSF51126">
    <property type="entry name" value="Pectin lyase-like"/>
    <property type="match status" value="1"/>
</dbReference>
<keyword evidence="4" id="KW-0964">Secreted</keyword>
<feature type="chain" id="PRO_5043529275" description="Polygalacturonase" evidence="9">
    <location>
        <begin position="21"/>
        <end position="242"/>
    </location>
</feature>
<dbReference type="GO" id="GO:0071555">
    <property type="term" value="P:cell wall organization"/>
    <property type="evidence" value="ECO:0007669"/>
    <property type="project" value="UniProtKB-KW"/>
</dbReference>
<keyword evidence="11" id="KW-1185">Reference proteome</keyword>
<name>A0AAV6LDU4_9ERIC</name>
<dbReference type="GO" id="GO:0004650">
    <property type="term" value="F:polygalacturonase activity"/>
    <property type="evidence" value="ECO:0007669"/>
    <property type="project" value="InterPro"/>
</dbReference>
<dbReference type="Proteomes" id="UP000823749">
    <property type="component" value="Chromosome 2"/>
</dbReference>
<evidence type="ECO:0000256" key="2">
    <source>
        <dbReference type="ARBA" id="ARBA00008834"/>
    </source>
</evidence>
<dbReference type="Pfam" id="PF00295">
    <property type="entry name" value="Glyco_hydro_28"/>
    <property type="match status" value="1"/>
</dbReference>
<keyword evidence="6 8" id="KW-0326">Glycosidase</keyword>
<comment type="subcellular location">
    <subcellularLocation>
        <location evidence="1">Secreted</location>
        <location evidence="1">Cell wall</location>
    </subcellularLocation>
</comment>
<gene>
    <name evidence="10" type="ORF">RHGRI_005273</name>
</gene>
<evidence type="ECO:0000256" key="4">
    <source>
        <dbReference type="ARBA" id="ARBA00022525"/>
    </source>
</evidence>
<keyword evidence="9" id="KW-0732">Signal</keyword>
<evidence type="ECO:0000313" key="10">
    <source>
        <dbReference type="EMBL" id="KAG5562488.1"/>
    </source>
</evidence>
<evidence type="ECO:0000256" key="1">
    <source>
        <dbReference type="ARBA" id="ARBA00004191"/>
    </source>
</evidence>
<dbReference type="InterPro" id="IPR012334">
    <property type="entry name" value="Pectin_lyas_fold"/>
</dbReference>
<keyword evidence="3" id="KW-0134">Cell wall</keyword>
<evidence type="ECO:0000256" key="9">
    <source>
        <dbReference type="SAM" id="SignalP"/>
    </source>
</evidence>
<dbReference type="EMBL" id="JACTNZ010000002">
    <property type="protein sequence ID" value="KAG5562488.1"/>
    <property type="molecule type" value="Genomic_DNA"/>
</dbReference>
<sequence>MTSLPLTPLLVFFYLSLATATTHNVVSFGAKGDGETNSTNPFLNAWAAACGSEQPATIYVPPGTYLLGKVKFEKCKNHNITILINGTLVAPSDYRVLGKHLNWILFERVHGVSIYGGTLDGRGTRLWACKASGSDCPQGATTLEFSNSNHILIDGLTSRKSQKFHVVINNCIDVHVQRMKISASANSSNTDGIHVQSSSSVSIFNSTIATGDDCISIGPGTTNLWIENIACGPGHGVRSYFA</sequence>
<dbReference type="Gene3D" id="2.160.20.10">
    <property type="entry name" value="Single-stranded right-handed beta-helix, Pectin lyase-like"/>
    <property type="match status" value="1"/>
</dbReference>
<evidence type="ECO:0000256" key="3">
    <source>
        <dbReference type="ARBA" id="ARBA00022512"/>
    </source>
</evidence>
<evidence type="ECO:0000256" key="7">
    <source>
        <dbReference type="ARBA" id="ARBA00023316"/>
    </source>
</evidence>
<evidence type="ECO:0000256" key="6">
    <source>
        <dbReference type="ARBA" id="ARBA00023295"/>
    </source>
</evidence>
<comment type="caution">
    <text evidence="10">The sequence shown here is derived from an EMBL/GenBank/DDBJ whole genome shotgun (WGS) entry which is preliminary data.</text>
</comment>
<dbReference type="InterPro" id="IPR011050">
    <property type="entry name" value="Pectin_lyase_fold/virulence"/>
</dbReference>